<evidence type="ECO:0000256" key="11">
    <source>
        <dbReference type="ARBA" id="ARBA00022989"/>
    </source>
</evidence>
<evidence type="ECO:0000256" key="14">
    <source>
        <dbReference type="ARBA" id="ARBA00049512"/>
    </source>
</evidence>
<dbReference type="PANTHER" id="PTHR22888">
    <property type="entry name" value="CYTOCHROME C OXIDASE, SUBUNIT II"/>
    <property type="match status" value="1"/>
</dbReference>
<comment type="cofactor">
    <cofactor evidence="15">
        <name>Cu cation</name>
        <dbReference type="ChEBI" id="CHEBI:23378"/>
    </cofactor>
    <text evidence="15">Binds a copper A center.</text>
</comment>
<dbReference type="PANTHER" id="PTHR22888:SF9">
    <property type="entry name" value="CYTOCHROME C OXIDASE SUBUNIT 2"/>
    <property type="match status" value="1"/>
</dbReference>
<dbReference type="InterPro" id="IPR008972">
    <property type="entry name" value="Cupredoxin"/>
</dbReference>
<keyword evidence="8" id="KW-0460">Magnesium</keyword>
<organism evidence="19">
    <name type="scientific">Hippopus hippopus</name>
    <dbReference type="NCBI Taxonomy" id="80818"/>
    <lineage>
        <taxon>Eukaryota</taxon>
        <taxon>Metazoa</taxon>
        <taxon>Spiralia</taxon>
        <taxon>Lophotrochozoa</taxon>
        <taxon>Mollusca</taxon>
        <taxon>Bivalvia</taxon>
        <taxon>Autobranchia</taxon>
        <taxon>Heteroconchia</taxon>
        <taxon>Euheterodonta</taxon>
        <taxon>Imparidentia</taxon>
        <taxon>Neoheterodontei</taxon>
        <taxon>Cardiida</taxon>
        <taxon>Cardioidea</taxon>
        <taxon>Cardiidae</taxon>
        <taxon>Tridacninae</taxon>
        <taxon>Hippopus</taxon>
    </lineage>
</organism>
<dbReference type="InterPro" id="IPR011759">
    <property type="entry name" value="Cyt_c_oxidase_su2_TM_dom"/>
</dbReference>
<dbReference type="GO" id="GO:0005743">
    <property type="term" value="C:mitochondrial inner membrane"/>
    <property type="evidence" value="ECO:0007669"/>
    <property type="project" value="UniProtKB-SubCell"/>
</dbReference>
<dbReference type="InterPro" id="IPR002429">
    <property type="entry name" value="CcO_II-like_C"/>
</dbReference>
<keyword evidence="15 19" id="KW-0496">Mitochondrion</keyword>
<evidence type="ECO:0000256" key="1">
    <source>
        <dbReference type="ARBA" id="ARBA00004141"/>
    </source>
</evidence>
<evidence type="ECO:0000259" key="18">
    <source>
        <dbReference type="PROSITE" id="PS50999"/>
    </source>
</evidence>
<dbReference type="PROSITE" id="PS00078">
    <property type="entry name" value="COX2"/>
    <property type="match status" value="1"/>
</dbReference>
<dbReference type="GO" id="GO:0004129">
    <property type="term" value="F:cytochrome-c oxidase activity"/>
    <property type="evidence" value="ECO:0007669"/>
    <property type="project" value="UniProtKB-EC"/>
</dbReference>
<name>A0A3S5H356_9BIVA</name>
<proteinExistence type="inferred from homology"/>
<evidence type="ECO:0000256" key="2">
    <source>
        <dbReference type="ARBA" id="ARBA00007866"/>
    </source>
</evidence>
<dbReference type="EMBL" id="MG722975">
    <property type="protein sequence ID" value="AYP72628.1"/>
    <property type="molecule type" value="Genomic_DNA"/>
</dbReference>
<keyword evidence="13 15" id="KW-0472">Membrane</keyword>
<accession>A0A7G8QBC7</accession>
<evidence type="ECO:0000256" key="13">
    <source>
        <dbReference type="ARBA" id="ARBA00023136"/>
    </source>
</evidence>
<keyword evidence="11 16" id="KW-1133">Transmembrane helix</keyword>
<dbReference type="PROSITE" id="PS50857">
    <property type="entry name" value="COX2_CUA"/>
    <property type="match status" value="1"/>
</dbReference>
<keyword evidence="9" id="KW-1278">Translocase</keyword>
<feature type="transmembrane region" description="Helical" evidence="16">
    <location>
        <begin position="21"/>
        <end position="47"/>
    </location>
</feature>
<dbReference type="EMBL" id="MT755622">
    <property type="protein sequence ID" value="QNK04085.1"/>
    <property type="molecule type" value="Genomic_DNA"/>
</dbReference>
<dbReference type="PRINTS" id="PR01166">
    <property type="entry name" value="CYCOXIDASEII"/>
</dbReference>
<comment type="function">
    <text evidence="15">Component of the cytochrome c oxidase, the last enzyme in the mitochondrial electron transport chain which drives oxidative phosphorylation. The respiratory chain contains 3 multisubunit complexes succinate dehydrogenase (complex II, CII), ubiquinol-cytochrome c oxidoreductase (cytochrome b-c1 complex, complex III, CIII) and cytochrome c oxidase (complex IV, CIV), that cooperate to transfer electrons derived from NADH and succinate to molecular oxygen, creating an electrochemical gradient over the inner membrane that drives transmembrane transport and the ATP synthase. Cytochrome c oxidase is the component of the respiratory chain that catalyzes the reduction of oxygen to water. Electrons originating from reduced cytochrome c in the intermembrane space (IMS) are transferred via the dinuclear copper A center (CU(A)) of subunit 2 and heme A of subunit 1 to the active site in subunit 1, a binuclear center (BNC) formed by heme A3 and copper B (CU(B)). The BNC reduces molecular oxygen to 2 water molecules using 4 electrons from cytochrome c in the IMS and 4 protons from the mitochondrial matrix.</text>
</comment>
<dbReference type="Pfam" id="PF00116">
    <property type="entry name" value="COX2"/>
    <property type="match status" value="1"/>
</dbReference>
<comment type="subcellular location">
    <subcellularLocation>
        <location evidence="1">Membrane</location>
        <topology evidence="1">Multi-pass membrane protein</topology>
    </subcellularLocation>
    <subcellularLocation>
        <location evidence="15">Mitochondrion inner membrane</location>
        <topology evidence="15">Multi-pass membrane protein</topology>
    </subcellularLocation>
</comment>
<reference evidence="20" key="3">
    <citation type="submission" date="2020-07" db="EMBL/GenBank/DDBJ databases">
        <authorList>
            <person name="Ma H."/>
            <person name="Yu Z."/>
        </authorList>
    </citation>
    <scope>NUCLEOTIDE SEQUENCE</scope>
</reference>
<evidence type="ECO:0000256" key="12">
    <source>
        <dbReference type="ARBA" id="ARBA00023008"/>
    </source>
</evidence>
<evidence type="ECO:0000259" key="17">
    <source>
        <dbReference type="PROSITE" id="PS50857"/>
    </source>
</evidence>
<dbReference type="SUPFAM" id="SSF81464">
    <property type="entry name" value="Cytochrome c oxidase subunit II-like, transmembrane region"/>
    <property type="match status" value="1"/>
</dbReference>
<evidence type="ECO:0000256" key="10">
    <source>
        <dbReference type="ARBA" id="ARBA00022982"/>
    </source>
</evidence>
<evidence type="ECO:0000256" key="6">
    <source>
        <dbReference type="ARBA" id="ARBA00022692"/>
    </source>
</evidence>
<comment type="catalytic activity">
    <reaction evidence="14">
        <text>4 Fe(II)-[cytochrome c] + O2 + 8 H(+)(in) = 4 Fe(III)-[cytochrome c] + 2 H2O + 4 H(+)(out)</text>
        <dbReference type="Rhea" id="RHEA:11436"/>
        <dbReference type="Rhea" id="RHEA-COMP:10350"/>
        <dbReference type="Rhea" id="RHEA-COMP:14399"/>
        <dbReference type="ChEBI" id="CHEBI:15377"/>
        <dbReference type="ChEBI" id="CHEBI:15378"/>
        <dbReference type="ChEBI" id="CHEBI:15379"/>
        <dbReference type="ChEBI" id="CHEBI:29033"/>
        <dbReference type="ChEBI" id="CHEBI:29034"/>
        <dbReference type="EC" id="7.1.1.9"/>
    </reaction>
    <physiologicalReaction direction="left-to-right" evidence="14">
        <dbReference type="Rhea" id="RHEA:11437"/>
    </physiologicalReaction>
</comment>
<evidence type="ECO:0000256" key="4">
    <source>
        <dbReference type="ARBA" id="ARBA00022448"/>
    </source>
</evidence>
<feature type="domain" description="Cytochrome oxidase subunit II copper A binding" evidence="17">
    <location>
        <begin position="98"/>
        <end position="232"/>
    </location>
</feature>
<dbReference type="GO" id="GO:0042773">
    <property type="term" value="P:ATP synthesis coupled electron transport"/>
    <property type="evidence" value="ECO:0007669"/>
    <property type="project" value="TreeGrafter"/>
</dbReference>
<evidence type="ECO:0000256" key="5">
    <source>
        <dbReference type="ARBA" id="ARBA00022660"/>
    </source>
</evidence>
<dbReference type="InterPro" id="IPR045187">
    <property type="entry name" value="CcO_II"/>
</dbReference>
<keyword evidence="12 15" id="KW-0186">Copper</keyword>
<keyword evidence="7 15" id="KW-0479">Metal-binding</keyword>
<evidence type="ECO:0000256" key="9">
    <source>
        <dbReference type="ARBA" id="ARBA00022967"/>
    </source>
</evidence>
<reference evidence="19" key="2">
    <citation type="journal article" date="2018" name="Conserv Genet Resour">
        <title>The complete mitochondrial genome of giant clam, Hippopus hippopus (Cardiidae: Tridacninae).</title>
        <authorList>
            <person name="Ma H."/>
            <person name="Zhang Y."/>
            <person name="Xiao S."/>
            <person name="Chen S."/>
            <person name="Zhang Y."/>
            <person name="Xiang Z."/>
            <person name="Li J."/>
            <person name="Yu Z."/>
        </authorList>
    </citation>
    <scope>NUCLEOTIDE SEQUENCE</scope>
</reference>
<evidence type="ECO:0000256" key="15">
    <source>
        <dbReference type="RuleBase" id="RU000457"/>
    </source>
</evidence>
<dbReference type="InterPro" id="IPR036257">
    <property type="entry name" value="Cyt_c_oxidase_su2_TM_sf"/>
</dbReference>
<evidence type="ECO:0000256" key="3">
    <source>
        <dbReference type="ARBA" id="ARBA00015946"/>
    </source>
</evidence>
<feature type="transmembrane region" description="Helical" evidence="16">
    <location>
        <begin position="67"/>
        <end position="90"/>
    </location>
</feature>
<keyword evidence="10 15" id="KW-0249">Electron transport</keyword>
<protein>
    <recommendedName>
        <fullName evidence="3 15">Cytochrome c oxidase subunit 2</fullName>
    </recommendedName>
</protein>
<evidence type="ECO:0000313" key="19">
    <source>
        <dbReference type="EMBL" id="AYP72628.1"/>
    </source>
</evidence>
<dbReference type="Gene3D" id="2.60.40.420">
    <property type="entry name" value="Cupredoxins - blue copper proteins"/>
    <property type="match status" value="1"/>
</dbReference>
<sequence length="272" mass="30489">MASDSQVSFPDPFTTNMKYMILYHGCVMTVCVVVMSFVVGGFIYSILPWCEEWPTSKCYTEGEKAEAAWTGIPMIFLFLLCIPSHILLYYSGARKGCEYVMNVKMIGHQWYWNYEYMDGSSLLSFDSYMVPIDDLPKNGFMYMDVDKRCVLPVNRLIRILYSSVDVVHSWFVPSFGFKNDCIPGRIGSSSLVIKAPGVFYGFCAELCGAYHSEMPIVVEAILPEEFDAWLAAVTSSNLSGSGVEDSFDCQPSISGEDPTKMLDVLLELMSSV</sequence>
<keyword evidence="6 15" id="KW-0812">Transmembrane</keyword>
<dbReference type="GO" id="GO:0005507">
    <property type="term" value="F:copper ion binding"/>
    <property type="evidence" value="ECO:0007669"/>
    <property type="project" value="InterPro"/>
</dbReference>
<dbReference type="Pfam" id="PF02790">
    <property type="entry name" value="COX2_TM"/>
    <property type="match status" value="1"/>
</dbReference>
<dbReference type="PROSITE" id="PS50999">
    <property type="entry name" value="COX2_TM"/>
    <property type="match status" value="1"/>
</dbReference>
<dbReference type="Gene3D" id="1.10.287.90">
    <property type="match status" value="1"/>
</dbReference>
<keyword evidence="15" id="KW-0999">Mitochondrion inner membrane</keyword>
<dbReference type="AlphaFoldDB" id="A0A3S5H356"/>
<feature type="domain" description="Cytochrome oxidase subunit II transmembrane region profile" evidence="18">
    <location>
        <begin position="1"/>
        <end position="95"/>
    </location>
</feature>
<reference evidence="19" key="1">
    <citation type="submission" date="2017-12" db="EMBL/GenBank/DDBJ databases">
        <authorList>
            <person name="Ma H.T."/>
            <person name="Yu Z.N."/>
        </authorList>
    </citation>
    <scope>NUCLEOTIDE SEQUENCE</scope>
</reference>
<gene>
    <name evidence="19" type="primary">COII</name>
    <name evidence="20" type="synonym">COX2</name>
</gene>
<accession>A0A3S5H356</accession>
<evidence type="ECO:0000256" key="7">
    <source>
        <dbReference type="ARBA" id="ARBA00022723"/>
    </source>
</evidence>
<geneLocation type="mitochondrion" evidence="19"/>
<comment type="similarity">
    <text evidence="2 15">Belongs to the cytochrome c oxidase subunit 2 family.</text>
</comment>
<dbReference type="InterPro" id="IPR001505">
    <property type="entry name" value="Copper_CuA"/>
</dbReference>
<evidence type="ECO:0000313" key="20">
    <source>
        <dbReference type="EMBL" id="QNK04085.1"/>
    </source>
</evidence>
<keyword evidence="5 15" id="KW-0679">Respiratory chain</keyword>
<dbReference type="SUPFAM" id="SSF49503">
    <property type="entry name" value="Cupredoxins"/>
    <property type="match status" value="1"/>
</dbReference>
<evidence type="ECO:0000256" key="8">
    <source>
        <dbReference type="ARBA" id="ARBA00022842"/>
    </source>
</evidence>
<keyword evidence="4 15" id="KW-0813">Transport</keyword>
<evidence type="ECO:0000256" key="16">
    <source>
        <dbReference type="SAM" id="Phobius"/>
    </source>
</evidence>